<dbReference type="Pfam" id="PF13860">
    <property type="entry name" value="FlgD_ig"/>
    <property type="match status" value="1"/>
</dbReference>
<feature type="domain" description="FlgD/Vpr Ig-like" evidence="1">
    <location>
        <begin position="604"/>
        <end position="666"/>
    </location>
</feature>
<gene>
    <name evidence="2" type="ORF">KC729_15050</name>
</gene>
<evidence type="ECO:0000259" key="1">
    <source>
        <dbReference type="Pfam" id="PF13860"/>
    </source>
</evidence>
<protein>
    <recommendedName>
        <fullName evidence="1">FlgD/Vpr Ig-like domain-containing protein</fullName>
    </recommendedName>
</protein>
<organism evidence="2 3">
    <name type="scientific">Eiseniibacteriota bacterium</name>
    <dbReference type="NCBI Taxonomy" id="2212470"/>
    <lineage>
        <taxon>Bacteria</taxon>
        <taxon>Candidatus Eiseniibacteriota</taxon>
    </lineage>
</organism>
<evidence type="ECO:0000313" key="2">
    <source>
        <dbReference type="EMBL" id="MCA9729008.1"/>
    </source>
</evidence>
<evidence type="ECO:0000313" key="3">
    <source>
        <dbReference type="Proteomes" id="UP000697710"/>
    </source>
</evidence>
<name>A0A956M115_UNCEI</name>
<sequence length="679" mass="71461">MRSGTSALYSCIALGAVLAISTASVETVRAAVLYDVTFDLPHQVGLPAVEDSGPAPRHVLSPDAGDAPIVVDGVGALVDQPVRMDYNTDGSNPDDKVLLRLHDLGGAEYPLPLAEFYSISMDLLVDGGDGDAGISVFVDAPAVRRLDFQIDGTAGGFVSGEGSFVLPSFTVGDVLHLRLDVDLDADTWQVFYDDAEVYSGPFGSASIIETVRVSTTFQIIGGSVEGGVDNLLVVIPDDGPCDRVTFNDLTLHDSWIEGQSFVSSEVRVDVSEFYDTVGPCGGSSVSGFAEVVGTHLACGGGKEIQVSNVTLDFDFHGPVTDVLIRYGEYGGTVSLGVNGDCQVVDRMVDLDGTNMGGVAVTVFDEQPNAQGCGVIRLGGEVTQLSIGGQEFFVDQISYCPACGELRRSAYEDQTLGTQYFVSDVFTSGSATHTMRRFSPPGADCSVLTAGGVATIGNGDASCQASKEIQLNNIMDDIDFGEQITWLALAYGEYGGNVNLRINGECRNSDNLSDFNGDLIGGVYVWAVDYGTPGQSCGTLYAVGNITEFAIGGQEFFIDNIRTCLDATAGVEQGEAGDDAEALPVPSGILRLSPNEPNPFGPGTAIRFDLAAPAAATISIHDVGGRLIRSLGTQRYQAGAQSVWWDGRDSHGRDVAAGSYLCRVSAGDALLTRRMVKLPQ</sequence>
<dbReference type="Proteomes" id="UP000697710">
    <property type="component" value="Unassembled WGS sequence"/>
</dbReference>
<reference evidence="2" key="1">
    <citation type="submission" date="2020-04" db="EMBL/GenBank/DDBJ databases">
        <authorList>
            <person name="Zhang T."/>
        </authorList>
    </citation>
    <scope>NUCLEOTIDE SEQUENCE</scope>
    <source>
        <strain evidence="2">HKST-UBA01</strain>
    </source>
</reference>
<dbReference type="AlphaFoldDB" id="A0A956M115"/>
<reference evidence="2" key="2">
    <citation type="journal article" date="2021" name="Microbiome">
        <title>Successional dynamics and alternative stable states in a saline activated sludge microbial community over 9 years.</title>
        <authorList>
            <person name="Wang Y."/>
            <person name="Ye J."/>
            <person name="Ju F."/>
            <person name="Liu L."/>
            <person name="Boyd J.A."/>
            <person name="Deng Y."/>
            <person name="Parks D.H."/>
            <person name="Jiang X."/>
            <person name="Yin X."/>
            <person name="Woodcroft B.J."/>
            <person name="Tyson G.W."/>
            <person name="Hugenholtz P."/>
            <person name="Polz M.F."/>
            <person name="Zhang T."/>
        </authorList>
    </citation>
    <scope>NUCLEOTIDE SEQUENCE</scope>
    <source>
        <strain evidence="2">HKST-UBA01</strain>
    </source>
</reference>
<dbReference type="InterPro" id="IPR025965">
    <property type="entry name" value="FlgD/Vpr_Ig-like"/>
</dbReference>
<comment type="caution">
    <text evidence="2">The sequence shown here is derived from an EMBL/GenBank/DDBJ whole genome shotgun (WGS) entry which is preliminary data.</text>
</comment>
<proteinExistence type="predicted"/>
<dbReference type="Gene3D" id="2.60.40.4070">
    <property type="match status" value="1"/>
</dbReference>
<accession>A0A956M115</accession>
<dbReference type="EMBL" id="JAGQHR010000544">
    <property type="protein sequence ID" value="MCA9729008.1"/>
    <property type="molecule type" value="Genomic_DNA"/>
</dbReference>